<keyword evidence="2" id="KW-1185">Reference proteome</keyword>
<evidence type="ECO:0000313" key="2">
    <source>
        <dbReference type="Proteomes" id="UP000692954"/>
    </source>
</evidence>
<reference evidence="1" key="1">
    <citation type="submission" date="2021-01" db="EMBL/GenBank/DDBJ databases">
        <authorList>
            <consortium name="Genoscope - CEA"/>
            <person name="William W."/>
        </authorList>
    </citation>
    <scope>NUCLEOTIDE SEQUENCE</scope>
</reference>
<sequence>MQTMTQLLVSHSFHPEIQEIISISFLNQQQLLTLKKGN</sequence>
<dbReference type="Proteomes" id="UP000692954">
    <property type="component" value="Unassembled WGS sequence"/>
</dbReference>
<evidence type="ECO:0000313" key="1">
    <source>
        <dbReference type="EMBL" id="CAD8082439.1"/>
    </source>
</evidence>
<organism evidence="1 2">
    <name type="scientific">Paramecium sonneborni</name>
    <dbReference type="NCBI Taxonomy" id="65129"/>
    <lineage>
        <taxon>Eukaryota</taxon>
        <taxon>Sar</taxon>
        <taxon>Alveolata</taxon>
        <taxon>Ciliophora</taxon>
        <taxon>Intramacronucleata</taxon>
        <taxon>Oligohymenophorea</taxon>
        <taxon>Peniculida</taxon>
        <taxon>Parameciidae</taxon>
        <taxon>Paramecium</taxon>
    </lineage>
</organism>
<comment type="caution">
    <text evidence="1">The sequence shown here is derived from an EMBL/GenBank/DDBJ whole genome shotgun (WGS) entry which is preliminary data.</text>
</comment>
<accession>A0A8S1MRW3</accession>
<dbReference type="AlphaFoldDB" id="A0A8S1MRW3"/>
<dbReference type="EMBL" id="CAJJDN010000043">
    <property type="protein sequence ID" value="CAD8082439.1"/>
    <property type="molecule type" value="Genomic_DNA"/>
</dbReference>
<name>A0A8S1MRW3_9CILI</name>
<gene>
    <name evidence="1" type="ORF">PSON_ATCC_30995.1.T0430191</name>
</gene>
<proteinExistence type="predicted"/>
<protein>
    <submittedName>
        <fullName evidence="1">Uncharacterized protein</fullName>
    </submittedName>
</protein>